<dbReference type="EMBL" id="BAAABY010000062">
    <property type="protein sequence ID" value="GAA0499323.1"/>
    <property type="molecule type" value="Genomic_DNA"/>
</dbReference>
<dbReference type="GO" id="GO:0016787">
    <property type="term" value="F:hydrolase activity"/>
    <property type="evidence" value="ECO:0007669"/>
    <property type="project" value="UniProtKB-KW"/>
</dbReference>
<keyword evidence="5" id="KW-1185">Reference proteome</keyword>
<dbReference type="RefSeq" id="WP_346100200.1">
    <property type="nucleotide sequence ID" value="NZ_BAAABY010000062.1"/>
</dbReference>
<dbReference type="PANTHER" id="PTHR11487:SF0">
    <property type="entry name" value="S-ACYL FATTY ACID SYNTHASE THIOESTERASE, MEDIUM CHAIN"/>
    <property type="match status" value="1"/>
</dbReference>
<dbReference type="SUPFAM" id="SSF53474">
    <property type="entry name" value="alpha/beta-Hydrolases"/>
    <property type="match status" value="1"/>
</dbReference>
<evidence type="ECO:0000259" key="3">
    <source>
        <dbReference type="SMART" id="SM00824"/>
    </source>
</evidence>
<gene>
    <name evidence="4" type="ORF">GCM10010361_76120</name>
</gene>
<dbReference type="Pfam" id="PF00975">
    <property type="entry name" value="Thioesterase"/>
    <property type="match status" value="1"/>
</dbReference>
<dbReference type="SMART" id="SM00824">
    <property type="entry name" value="PKS_TE"/>
    <property type="match status" value="1"/>
</dbReference>
<dbReference type="InterPro" id="IPR020802">
    <property type="entry name" value="TesA-like"/>
</dbReference>
<comment type="caution">
    <text evidence="4">The sequence shown here is derived from an EMBL/GenBank/DDBJ whole genome shotgun (WGS) entry which is preliminary data.</text>
</comment>
<proteinExistence type="inferred from homology"/>
<evidence type="ECO:0000313" key="4">
    <source>
        <dbReference type="EMBL" id="GAA0499323.1"/>
    </source>
</evidence>
<name>A0ABP3LGL7_9ACTN</name>
<dbReference type="InterPro" id="IPR012223">
    <property type="entry name" value="TEII"/>
</dbReference>
<dbReference type="Gene3D" id="3.40.50.1820">
    <property type="entry name" value="alpha/beta hydrolase"/>
    <property type="match status" value="1"/>
</dbReference>
<evidence type="ECO:0000256" key="1">
    <source>
        <dbReference type="ARBA" id="ARBA00007169"/>
    </source>
</evidence>
<protein>
    <submittedName>
        <fullName evidence="4">Alpha/beta fold hydrolase</fullName>
    </submittedName>
</protein>
<evidence type="ECO:0000313" key="5">
    <source>
        <dbReference type="Proteomes" id="UP001500909"/>
    </source>
</evidence>
<organism evidence="4 5">
    <name type="scientific">Streptomyces olivaceiscleroticus</name>
    <dbReference type="NCBI Taxonomy" id="68245"/>
    <lineage>
        <taxon>Bacteria</taxon>
        <taxon>Bacillati</taxon>
        <taxon>Actinomycetota</taxon>
        <taxon>Actinomycetes</taxon>
        <taxon>Kitasatosporales</taxon>
        <taxon>Streptomycetaceae</taxon>
        <taxon>Streptomyces</taxon>
    </lineage>
</organism>
<dbReference type="Proteomes" id="UP001500909">
    <property type="component" value="Unassembled WGS sequence"/>
</dbReference>
<sequence>MNVATSPRWLISGAPRPAAPKLYCFAHGGGSAAEYLRWARDLRGAAPQAVQLPGRGSRAAEPPLTSMDELVEAFLAGVAFDSAPFAFFGHSLGSLVAYEVTRRLRATGGPLPARLVVSGLPAPHLHRAGGELHLLPDAELLDAVAQRHGGIPAEVLATPELAALTIGPLRADYAVLETYEWRAEEPLDLPITVFGGADDRVTAEQLDAWREHTTGEVTVRQFPGGHFYLRERPAVVLRTLAGALRTLGAREGAAPC</sequence>
<comment type="similarity">
    <text evidence="1">Belongs to the thioesterase family.</text>
</comment>
<dbReference type="PANTHER" id="PTHR11487">
    <property type="entry name" value="THIOESTERASE"/>
    <property type="match status" value="1"/>
</dbReference>
<dbReference type="InterPro" id="IPR001031">
    <property type="entry name" value="Thioesterase"/>
</dbReference>
<keyword evidence="2 4" id="KW-0378">Hydrolase</keyword>
<evidence type="ECO:0000256" key="2">
    <source>
        <dbReference type="ARBA" id="ARBA00022801"/>
    </source>
</evidence>
<accession>A0ABP3LGL7</accession>
<feature type="domain" description="Thioesterase TesA-like" evidence="3">
    <location>
        <begin position="23"/>
        <end position="244"/>
    </location>
</feature>
<dbReference type="InterPro" id="IPR029058">
    <property type="entry name" value="AB_hydrolase_fold"/>
</dbReference>
<reference evidence="5" key="1">
    <citation type="journal article" date="2019" name="Int. J. Syst. Evol. Microbiol.">
        <title>The Global Catalogue of Microorganisms (GCM) 10K type strain sequencing project: providing services to taxonomists for standard genome sequencing and annotation.</title>
        <authorList>
            <consortium name="The Broad Institute Genomics Platform"/>
            <consortium name="The Broad Institute Genome Sequencing Center for Infectious Disease"/>
            <person name="Wu L."/>
            <person name="Ma J."/>
        </authorList>
    </citation>
    <scope>NUCLEOTIDE SEQUENCE [LARGE SCALE GENOMIC DNA]</scope>
    <source>
        <strain evidence="5">JCM 4805</strain>
    </source>
</reference>